<dbReference type="GeneID" id="36409838"/>
<dbReference type="AlphaFoldDB" id="A0A0P1ASU6"/>
<evidence type="ECO:0000313" key="2">
    <source>
        <dbReference type="Proteomes" id="UP000054928"/>
    </source>
</evidence>
<dbReference type="RefSeq" id="XP_024581525.1">
    <property type="nucleotide sequence ID" value="XM_024715870.1"/>
</dbReference>
<dbReference type="OrthoDB" id="10626364at2759"/>
<name>A0A0P1ASU6_PLAHL</name>
<accession>A0A0P1ASU6</accession>
<sequence length="147" mass="16451">MEFLCSGTRILQTIILSLTISSSFRFVQLFVLKQLHCEMLSPHKLRQMAEICFDKCAVLQRHLQFCGTNEASSAQLMKEMLTLSQQGYRLQALTDGDQSSNIPKSSRVLNADVCGTTSSLSNGTRFIITIPFREKVSTCPLMAVRRG</sequence>
<organism evidence="1 2">
    <name type="scientific">Plasmopara halstedii</name>
    <name type="common">Downy mildew of sunflower</name>
    <dbReference type="NCBI Taxonomy" id="4781"/>
    <lineage>
        <taxon>Eukaryota</taxon>
        <taxon>Sar</taxon>
        <taxon>Stramenopiles</taxon>
        <taxon>Oomycota</taxon>
        <taxon>Peronosporomycetes</taxon>
        <taxon>Peronosporales</taxon>
        <taxon>Peronosporaceae</taxon>
        <taxon>Plasmopara</taxon>
    </lineage>
</organism>
<protein>
    <submittedName>
        <fullName evidence="1">Uncharacterized protein</fullName>
    </submittedName>
</protein>
<keyword evidence="2" id="KW-1185">Reference proteome</keyword>
<reference evidence="2" key="1">
    <citation type="submission" date="2014-09" db="EMBL/GenBank/DDBJ databases">
        <authorList>
            <person name="Sharma Rahul"/>
            <person name="Thines Marco"/>
        </authorList>
    </citation>
    <scope>NUCLEOTIDE SEQUENCE [LARGE SCALE GENOMIC DNA]</scope>
</reference>
<evidence type="ECO:0000313" key="1">
    <source>
        <dbReference type="EMBL" id="CEG45156.1"/>
    </source>
</evidence>
<proteinExistence type="predicted"/>
<dbReference type="OMA" id="CPLMAVR"/>
<dbReference type="EMBL" id="CCYD01001551">
    <property type="protein sequence ID" value="CEG45156.1"/>
    <property type="molecule type" value="Genomic_DNA"/>
</dbReference>
<dbReference type="Proteomes" id="UP000054928">
    <property type="component" value="Unassembled WGS sequence"/>
</dbReference>